<proteinExistence type="inferred from homology"/>
<keyword evidence="9" id="KW-1185">Reference proteome</keyword>
<organism evidence="8 9">
    <name type="scientific">Mycolicibacterium canariasense</name>
    <name type="common">Mycobacterium canariasense</name>
    <dbReference type="NCBI Taxonomy" id="228230"/>
    <lineage>
        <taxon>Bacteria</taxon>
        <taxon>Bacillati</taxon>
        <taxon>Actinomycetota</taxon>
        <taxon>Actinomycetes</taxon>
        <taxon>Mycobacteriales</taxon>
        <taxon>Mycobacteriaceae</taxon>
        <taxon>Mycolicibacterium</taxon>
    </lineage>
</organism>
<dbReference type="Gene3D" id="1.10.150.130">
    <property type="match status" value="1"/>
</dbReference>
<feature type="domain" description="Core-binding (CB)" evidence="7">
    <location>
        <begin position="72"/>
        <end position="151"/>
    </location>
</feature>
<evidence type="ECO:0000313" key="9">
    <source>
        <dbReference type="Proteomes" id="UP000069443"/>
    </source>
</evidence>
<dbReference type="PROSITE" id="PS51898">
    <property type="entry name" value="TYR_RECOMBINASE"/>
    <property type="match status" value="1"/>
</dbReference>
<dbReference type="InterPro" id="IPR050808">
    <property type="entry name" value="Phage_Integrase"/>
</dbReference>
<evidence type="ECO:0000256" key="3">
    <source>
        <dbReference type="ARBA" id="ARBA00023125"/>
    </source>
</evidence>
<evidence type="ECO:0000256" key="4">
    <source>
        <dbReference type="ARBA" id="ARBA00023172"/>
    </source>
</evidence>
<evidence type="ECO:0000256" key="5">
    <source>
        <dbReference type="PROSITE-ProRule" id="PRU01248"/>
    </source>
</evidence>
<accession>A0A100WCJ6</accession>
<dbReference type="PROSITE" id="PS51900">
    <property type="entry name" value="CB"/>
    <property type="match status" value="1"/>
</dbReference>
<gene>
    <name evidence="8" type="ORF">RMCC_2487</name>
</gene>
<dbReference type="RefSeq" id="WP_062656701.1">
    <property type="nucleotide sequence ID" value="NZ_BCSY01000039.1"/>
</dbReference>
<dbReference type="GO" id="GO:0006310">
    <property type="term" value="P:DNA recombination"/>
    <property type="evidence" value="ECO:0007669"/>
    <property type="project" value="UniProtKB-KW"/>
</dbReference>
<dbReference type="Gene3D" id="1.10.443.10">
    <property type="entry name" value="Intergrase catalytic core"/>
    <property type="match status" value="1"/>
</dbReference>
<dbReference type="Proteomes" id="UP000069443">
    <property type="component" value="Unassembled WGS sequence"/>
</dbReference>
<dbReference type="PANTHER" id="PTHR30629:SF2">
    <property type="entry name" value="PROPHAGE INTEGRASE INTS-RELATED"/>
    <property type="match status" value="1"/>
</dbReference>
<dbReference type="InterPro" id="IPR010998">
    <property type="entry name" value="Integrase_recombinase_N"/>
</dbReference>
<evidence type="ECO:0000259" key="6">
    <source>
        <dbReference type="PROSITE" id="PS51898"/>
    </source>
</evidence>
<name>A0A100WCJ6_MYCCR</name>
<dbReference type="OrthoDB" id="4326943at2"/>
<keyword evidence="4" id="KW-0233">DNA recombination</keyword>
<evidence type="ECO:0000256" key="2">
    <source>
        <dbReference type="ARBA" id="ARBA00022908"/>
    </source>
</evidence>
<comment type="caution">
    <text evidence="8">The sequence shown here is derived from an EMBL/GenBank/DDBJ whole genome shotgun (WGS) entry which is preliminary data.</text>
</comment>
<dbReference type="InterPro" id="IPR013762">
    <property type="entry name" value="Integrase-like_cat_sf"/>
</dbReference>
<reference evidence="9" key="1">
    <citation type="journal article" date="2016" name="Genome Announc.">
        <title>Draft Genome Sequences of Five Rapidly Growing Mycobacterium Species, M. thermoresistibile, M. fortuitum subsp. acetamidolyticum, M. canariasense, M. brisbanense, and M. novocastrense.</title>
        <authorList>
            <person name="Katahira K."/>
            <person name="Ogura Y."/>
            <person name="Gotoh Y."/>
            <person name="Hayashi T."/>
        </authorList>
    </citation>
    <scope>NUCLEOTIDE SEQUENCE [LARGE SCALE GENOMIC DNA]</scope>
    <source>
        <strain evidence="9">JCM15298</strain>
    </source>
</reference>
<dbReference type="EMBL" id="BCSY01000039">
    <property type="protein sequence ID" value="GAS95521.1"/>
    <property type="molecule type" value="Genomic_DNA"/>
</dbReference>
<keyword evidence="2" id="KW-0229">DNA integration</keyword>
<dbReference type="Pfam" id="PF14659">
    <property type="entry name" value="Phage_int_SAM_3"/>
    <property type="match status" value="1"/>
</dbReference>
<comment type="similarity">
    <text evidence="1">Belongs to the 'phage' integrase family.</text>
</comment>
<evidence type="ECO:0000256" key="1">
    <source>
        <dbReference type="ARBA" id="ARBA00008857"/>
    </source>
</evidence>
<dbReference type="GO" id="GO:0015074">
    <property type="term" value="P:DNA integration"/>
    <property type="evidence" value="ECO:0007669"/>
    <property type="project" value="UniProtKB-KW"/>
</dbReference>
<feature type="domain" description="Tyr recombinase" evidence="6">
    <location>
        <begin position="172"/>
        <end position="413"/>
    </location>
</feature>
<dbReference type="PANTHER" id="PTHR30629">
    <property type="entry name" value="PROPHAGE INTEGRASE"/>
    <property type="match status" value="1"/>
</dbReference>
<reference evidence="9" key="2">
    <citation type="submission" date="2016-02" db="EMBL/GenBank/DDBJ databases">
        <title>Draft genome sequence of five rapidly growing Mycobacterium species.</title>
        <authorList>
            <person name="Katahira K."/>
            <person name="Gotou Y."/>
            <person name="Iida K."/>
            <person name="Ogura Y."/>
            <person name="Hayashi T."/>
        </authorList>
    </citation>
    <scope>NUCLEOTIDE SEQUENCE [LARGE SCALE GENOMIC DNA]</scope>
    <source>
        <strain evidence="9">JCM15298</strain>
    </source>
</reference>
<dbReference type="InterPro" id="IPR044068">
    <property type="entry name" value="CB"/>
</dbReference>
<dbReference type="STRING" id="228230.RMCC_2487"/>
<dbReference type="InterPro" id="IPR002104">
    <property type="entry name" value="Integrase_catalytic"/>
</dbReference>
<keyword evidence="3 5" id="KW-0238">DNA-binding</keyword>
<dbReference type="Pfam" id="PF00589">
    <property type="entry name" value="Phage_integrase"/>
    <property type="match status" value="1"/>
</dbReference>
<sequence length="420" mass="46740">MAKTTTSKRRAPGEGGLYKRKDGMWVGVVDIPTTDGSRRQKRVYSKDYGQARDKLDALKDNVSKGVIPSTTMTVGKWLSYWLTEVHGPHVRPKTYQFYEEAVRLHLTPAIGKKRLDRLTPIDVRSMLSTIATGRNKQRAHQVLSLALKAAVIDGMVERNVCEAVRKPKHLPAVRSAFTVDQARAIIRAAIDAEGDGPAVGTRWAAAFLTGARQAELLGLEWSRVDLDRGTADFSWQLQQLKKVHGCGDPTDGVYPCEVNRAKRQRAAYCPQSRWDFEDGFEYRECYKSLVWTRPKTRTGKRVVPLLPGLVEMLRTHAARQEPNPHGLVWHHPDGRPLSPTDDHEIWQQLLTAAGLTEPGMTIPMHSARHSTATMLQAAGVPEEVRMAIMGQSSVAAHAAYVHIDQTQTRAALTNLAELIA</sequence>
<protein>
    <submittedName>
        <fullName evidence="8">Integrase</fullName>
    </submittedName>
</protein>
<evidence type="ECO:0000313" key="8">
    <source>
        <dbReference type="EMBL" id="GAS95521.1"/>
    </source>
</evidence>
<dbReference type="AlphaFoldDB" id="A0A100WCJ6"/>
<dbReference type="InterPro" id="IPR004107">
    <property type="entry name" value="Integrase_SAM-like_N"/>
</dbReference>
<dbReference type="InterPro" id="IPR011010">
    <property type="entry name" value="DNA_brk_join_enz"/>
</dbReference>
<dbReference type="GO" id="GO:0003677">
    <property type="term" value="F:DNA binding"/>
    <property type="evidence" value="ECO:0007669"/>
    <property type="project" value="UniProtKB-UniRule"/>
</dbReference>
<dbReference type="SUPFAM" id="SSF56349">
    <property type="entry name" value="DNA breaking-rejoining enzymes"/>
    <property type="match status" value="1"/>
</dbReference>
<evidence type="ECO:0000259" key="7">
    <source>
        <dbReference type="PROSITE" id="PS51900"/>
    </source>
</evidence>